<dbReference type="EMBL" id="PZQS01000006">
    <property type="protein sequence ID" value="PVD28740.1"/>
    <property type="molecule type" value="Genomic_DNA"/>
</dbReference>
<accession>A0A2T7P5P5</accession>
<dbReference type="OrthoDB" id="5976428at2759"/>
<dbReference type="PANTHER" id="PTHR14096:SF28">
    <property type="entry name" value="APOLIPOPROTEIN L, 1-RELATED"/>
    <property type="match status" value="1"/>
</dbReference>
<protein>
    <submittedName>
        <fullName evidence="3">Uncharacterized protein</fullName>
    </submittedName>
</protein>
<comment type="similarity">
    <text evidence="1">Belongs to the apolipoprotein L family.</text>
</comment>
<feature type="coiled-coil region" evidence="2">
    <location>
        <begin position="402"/>
        <end position="429"/>
    </location>
</feature>
<evidence type="ECO:0000313" key="4">
    <source>
        <dbReference type="Proteomes" id="UP000245119"/>
    </source>
</evidence>
<reference evidence="3 4" key="1">
    <citation type="submission" date="2018-04" db="EMBL/GenBank/DDBJ databases">
        <title>The genome of golden apple snail Pomacea canaliculata provides insight into stress tolerance and invasive adaptation.</title>
        <authorList>
            <person name="Liu C."/>
            <person name="Liu B."/>
            <person name="Ren Y."/>
            <person name="Zhang Y."/>
            <person name="Wang H."/>
            <person name="Li S."/>
            <person name="Jiang F."/>
            <person name="Yin L."/>
            <person name="Zhang G."/>
            <person name="Qian W."/>
            <person name="Fan W."/>
        </authorList>
    </citation>
    <scope>NUCLEOTIDE SEQUENCE [LARGE SCALE GENOMIC DNA]</scope>
    <source>
        <strain evidence="3">SZHN2017</strain>
        <tissue evidence="3">Muscle</tissue>
    </source>
</reference>
<name>A0A2T7P5P5_POMCA</name>
<dbReference type="GO" id="GO:0008289">
    <property type="term" value="F:lipid binding"/>
    <property type="evidence" value="ECO:0007669"/>
    <property type="project" value="InterPro"/>
</dbReference>
<sequence>MTEGEIIKKEARELRDLILKLIKELDDHHYNVNVAKATGNAVSAFGGILTVAGAISAGLTAGATLPLVGTGIAIAAGGGIIDMGASLTEHYINYVKQYHLQEKWDTFENDFLKYYDKESSETSIEIQKTIRDIISGVIEMNEGYNWIKKRASAASRLRDALAVPGASPVCRVTRSIIEGVKIVGKRTVFLNAFLVPISLQDLVRSANAASSGESSDVSAKLKNMADFLNKVVNDELEDQLRKDAAKLRDEINNVIKDLKGHHFGVNVAKTVSSTVSVFGGVLFVGAALLAVPTGGLSLMAAGAGAAFAGVGGAGSVTASCVEYIIEKRNISGIQENWEKFQNDLEKHFLDKYGCLNTVRTIFKYIGRIIKRGIQAGDGYRLIRDTITREREQRQINNAWGAAVNAERAAANAEEAAVNVEIAMVNAERAFNVVRVAVNVGVAAEVAQAGRNVGNAARVGRAALQGIKAVGKASFVLNTVMLPLNVIDLVHSISALNGDQSSDASNELERMADFLDRVANNKL</sequence>
<evidence type="ECO:0000313" key="3">
    <source>
        <dbReference type="EMBL" id="PVD28740.1"/>
    </source>
</evidence>
<evidence type="ECO:0000256" key="1">
    <source>
        <dbReference type="ARBA" id="ARBA00010090"/>
    </source>
</evidence>
<comment type="caution">
    <text evidence="3">The sequence shown here is derived from an EMBL/GenBank/DDBJ whole genome shotgun (WGS) entry which is preliminary data.</text>
</comment>
<keyword evidence="2" id="KW-0175">Coiled coil</keyword>
<gene>
    <name evidence="3" type="ORF">C0Q70_11334</name>
</gene>
<proteinExistence type="inferred from homology"/>
<dbReference type="Proteomes" id="UP000245119">
    <property type="component" value="Linkage Group LG6"/>
</dbReference>
<dbReference type="GO" id="GO:0005576">
    <property type="term" value="C:extracellular region"/>
    <property type="evidence" value="ECO:0007669"/>
    <property type="project" value="InterPro"/>
</dbReference>
<dbReference type="PANTHER" id="PTHR14096">
    <property type="entry name" value="APOLIPOPROTEIN L"/>
    <property type="match status" value="1"/>
</dbReference>
<dbReference type="GO" id="GO:0006869">
    <property type="term" value="P:lipid transport"/>
    <property type="evidence" value="ECO:0007669"/>
    <property type="project" value="InterPro"/>
</dbReference>
<dbReference type="GO" id="GO:0016020">
    <property type="term" value="C:membrane"/>
    <property type="evidence" value="ECO:0007669"/>
    <property type="project" value="TreeGrafter"/>
</dbReference>
<dbReference type="AlphaFoldDB" id="A0A2T7P5P5"/>
<organism evidence="3 4">
    <name type="scientific">Pomacea canaliculata</name>
    <name type="common">Golden apple snail</name>
    <dbReference type="NCBI Taxonomy" id="400727"/>
    <lineage>
        <taxon>Eukaryota</taxon>
        <taxon>Metazoa</taxon>
        <taxon>Spiralia</taxon>
        <taxon>Lophotrochozoa</taxon>
        <taxon>Mollusca</taxon>
        <taxon>Gastropoda</taxon>
        <taxon>Caenogastropoda</taxon>
        <taxon>Architaenioglossa</taxon>
        <taxon>Ampullarioidea</taxon>
        <taxon>Ampullariidae</taxon>
        <taxon>Pomacea</taxon>
    </lineage>
</organism>
<evidence type="ECO:0000256" key="2">
    <source>
        <dbReference type="SAM" id="Coils"/>
    </source>
</evidence>
<dbReference type="GO" id="GO:0042157">
    <property type="term" value="P:lipoprotein metabolic process"/>
    <property type="evidence" value="ECO:0007669"/>
    <property type="project" value="InterPro"/>
</dbReference>
<dbReference type="InterPro" id="IPR008405">
    <property type="entry name" value="ApoL"/>
</dbReference>
<keyword evidence="4" id="KW-1185">Reference proteome</keyword>